<sequence>MNRSDRGTRTTTRTTRATRPLGAALSLAALLTTTACGGNTEAASGDDSSRVTLTIGDQAKNLQTLLNASGALKGTSYQVKWAEFEGAAPLFQAVQAGAADTSYAADLPTLQAVAGGVPVKSVGALHNDGTHTGLVVREGSSVKSVKDLKGKKVVVSSAKGSIAEYLLAHVLRQAGLGYDDVKVQYLLPTDAQAAFTSGKVEVWATFGVYKAVAEQQGGRLLVDGSDGRVSGYGFIGASEEALADQGKKAAISDYLRRLDKALAWSKKHPADYAKAIRRNNGASAEIAKTLVSQSNSELLPVGSEVVEAVQQVGDTMHGIGVLTPKPAFADHVDTSLFKE</sequence>
<protein>
    <submittedName>
        <fullName evidence="4">ABC transporter substrate-binding protein</fullName>
    </submittedName>
</protein>
<dbReference type="AlphaFoldDB" id="A0A5R9FZZ1"/>
<keyword evidence="5" id="KW-1185">Reference proteome</keyword>
<organism evidence="4 5">
    <name type="scientific">Streptomyces montanus</name>
    <dbReference type="NCBI Taxonomy" id="2580423"/>
    <lineage>
        <taxon>Bacteria</taxon>
        <taxon>Bacillati</taxon>
        <taxon>Actinomycetota</taxon>
        <taxon>Actinomycetes</taxon>
        <taxon>Kitasatosporales</taxon>
        <taxon>Streptomycetaceae</taxon>
        <taxon>Streptomyces</taxon>
    </lineage>
</organism>
<reference evidence="4 5" key="1">
    <citation type="submission" date="2019-05" db="EMBL/GenBank/DDBJ databases">
        <title>Streptomyces sp. NEAU-C151, a novel actinomycete isolated from soil.</title>
        <authorList>
            <person name="Han L."/>
            <person name="Jiang H."/>
        </authorList>
    </citation>
    <scope>NUCLEOTIDE SEQUENCE [LARGE SCALE GENOMIC DNA]</scope>
    <source>
        <strain evidence="4 5">NEAU-C151</strain>
    </source>
</reference>
<evidence type="ECO:0000259" key="3">
    <source>
        <dbReference type="SMART" id="SM00062"/>
    </source>
</evidence>
<evidence type="ECO:0000313" key="4">
    <source>
        <dbReference type="EMBL" id="TLS47596.1"/>
    </source>
</evidence>
<feature type="chain" id="PRO_5038625069" evidence="2">
    <location>
        <begin position="38"/>
        <end position="339"/>
    </location>
</feature>
<dbReference type="PANTHER" id="PTHR30024">
    <property type="entry name" value="ALIPHATIC SULFONATES-BINDING PROTEIN-RELATED"/>
    <property type="match status" value="1"/>
</dbReference>
<gene>
    <name evidence="4" type="ORF">FE633_03650</name>
</gene>
<feature type="domain" description="Solute-binding protein family 3/N-terminal" evidence="3">
    <location>
        <begin position="52"/>
        <end position="268"/>
    </location>
</feature>
<proteinExistence type="inferred from homology"/>
<accession>A0A5R9FZZ1</accession>
<dbReference type="EMBL" id="VBZC01000003">
    <property type="protein sequence ID" value="TLS47596.1"/>
    <property type="molecule type" value="Genomic_DNA"/>
</dbReference>
<dbReference type="CDD" id="cd13558">
    <property type="entry name" value="PBP2_SsuA_like_2"/>
    <property type="match status" value="1"/>
</dbReference>
<dbReference type="InterPro" id="IPR015168">
    <property type="entry name" value="SsuA/THI5"/>
</dbReference>
<keyword evidence="2" id="KW-0732">Signal</keyword>
<evidence type="ECO:0000256" key="2">
    <source>
        <dbReference type="SAM" id="SignalP"/>
    </source>
</evidence>
<dbReference type="PANTHER" id="PTHR30024:SF48">
    <property type="entry name" value="ABC TRANSPORTER SUBSTRATE-BINDING PROTEIN"/>
    <property type="match status" value="1"/>
</dbReference>
<dbReference type="InterPro" id="IPR001638">
    <property type="entry name" value="Solute-binding_3/MltF_N"/>
</dbReference>
<evidence type="ECO:0000313" key="5">
    <source>
        <dbReference type="Proteomes" id="UP000305906"/>
    </source>
</evidence>
<name>A0A5R9FZZ1_9ACTN</name>
<dbReference type="SUPFAM" id="SSF53850">
    <property type="entry name" value="Periplasmic binding protein-like II"/>
    <property type="match status" value="1"/>
</dbReference>
<evidence type="ECO:0000256" key="1">
    <source>
        <dbReference type="ARBA" id="ARBA00010742"/>
    </source>
</evidence>
<comment type="similarity">
    <text evidence="1">Belongs to the bacterial solute-binding protein SsuA/TauA family.</text>
</comment>
<dbReference type="Proteomes" id="UP000305906">
    <property type="component" value="Unassembled WGS sequence"/>
</dbReference>
<dbReference type="SMART" id="SM00062">
    <property type="entry name" value="PBPb"/>
    <property type="match status" value="1"/>
</dbReference>
<dbReference type="Gene3D" id="3.40.190.10">
    <property type="entry name" value="Periplasmic binding protein-like II"/>
    <property type="match status" value="2"/>
</dbReference>
<feature type="signal peptide" evidence="2">
    <location>
        <begin position="1"/>
        <end position="37"/>
    </location>
</feature>
<comment type="caution">
    <text evidence="4">The sequence shown here is derived from an EMBL/GenBank/DDBJ whole genome shotgun (WGS) entry which is preliminary data.</text>
</comment>
<dbReference type="Pfam" id="PF09084">
    <property type="entry name" value="NMT1"/>
    <property type="match status" value="1"/>
</dbReference>
<dbReference type="RefSeq" id="WP_138043594.1">
    <property type="nucleotide sequence ID" value="NZ_VBZC01000003.1"/>
</dbReference>